<dbReference type="Pfam" id="PF25352">
    <property type="entry name" value="PH_ULP"/>
    <property type="match status" value="1"/>
</dbReference>
<evidence type="ECO:0000256" key="2">
    <source>
        <dbReference type="ARBA" id="ARBA00022670"/>
    </source>
</evidence>
<dbReference type="GO" id="GO:0006508">
    <property type="term" value="P:proteolysis"/>
    <property type="evidence" value="ECO:0007669"/>
    <property type="project" value="UniProtKB-KW"/>
</dbReference>
<dbReference type="PANTHER" id="PTHR47764:SF7">
    <property type="entry name" value="ULP1 PROTEASE FAMILY, C-TERMINAL CATALYTIC DOMAIN-CONTAINING PROTEIN-RELATED"/>
    <property type="match status" value="1"/>
</dbReference>
<dbReference type="Pfam" id="PF02902">
    <property type="entry name" value="Peptidase_C48"/>
    <property type="match status" value="1"/>
</dbReference>
<organism evidence="8 9">
    <name type="scientific">Lactuca saligna</name>
    <name type="common">Willowleaf lettuce</name>
    <dbReference type="NCBI Taxonomy" id="75948"/>
    <lineage>
        <taxon>Eukaryota</taxon>
        <taxon>Viridiplantae</taxon>
        <taxon>Streptophyta</taxon>
        <taxon>Embryophyta</taxon>
        <taxon>Tracheophyta</taxon>
        <taxon>Spermatophyta</taxon>
        <taxon>Magnoliopsida</taxon>
        <taxon>eudicotyledons</taxon>
        <taxon>Gunneridae</taxon>
        <taxon>Pentapetalae</taxon>
        <taxon>asterids</taxon>
        <taxon>campanulids</taxon>
        <taxon>Asterales</taxon>
        <taxon>Asteraceae</taxon>
        <taxon>Cichorioideae</taxon>
        <taxon>Cichorieae</taxon>
        <taxon>Lactucinae</taxon>
        <taxon>Lactuca</taxon>
    </lineage>
</organism>
<dbReference type="GO" id="GO:0008234">
    <property type="term" value="F:cysteine-type peptidase activity"/>
    <property type="evidence" value="ECO:0007669"/>
    <property type="project" value="InterPro"/>
</dbReference>
<feature type="region of interest" description="Disordered" evidence="6">
    <location>
        <begin position="137"/>
        <end position="163"/>
    </location>
</feature>
<evidence type="ECO:0000256" key="4">
    <source>
        <dbReference type="ARBA" id="ARBA00022801"/>
    </source>
</evidence>
<evidence type="ECO:0000259" key="7">
    <source>
        <dbReference type="PROSITE" id="PS50600"/>
    </source>
</evidence>
<evidence type="ECO:0000313" key="9">
    <source>
        <dbReference type="Proteomes" id="UP001177003"/>
    </source>
</evidence>
<evidence type="ECO:0000256" key="3">
    <source>
        <dbReference type="ARBA" id="ARBA00022786"/>
    </source>
</evidence>
<gene>
    <name evidence="8" type="ORF">LSALG_LOCUS26414</name>
</gene>
<feature type="domain" description="Ubiquitin-like protease family profile" evidence="7">
    <location>
        <begin position="315"/>
        <end position="507"/>
    </location>
</feature>
<sequence>MGTSYSSKKFSEFPQFVFDESDELAEMKSRWNPTGSGKKKFRSGYSPVDNYTFLQSFAQGKEPKGKKLRDETVIIHEDDDAVKERIVRSDTALQSSSSDYNSKNFAGSKSSDFITPKPLKAPTQRFCLADNEPVSLISDEDSDTSSEMSSNDLADTQGSSGEQSLVQEITSHEMEQSVVLHPKYTTYEGNCYWSAKLTFLPSSIKLDVSEEEAPMGPLTYEWKTVDLICIESKWLDPFPTADVCLHFKLEHPKQPISNQKSGIMKVNFTVCDPNWDSMQELIKSLDDQYKEKWEVDLDSYELFEDITYRGDCDSISISKRDFQLLHPEKFINDTIVDFYIEYLKKINPADERVHFFNSFFFRKLADFDENQLQMFDAKESFQRVRKWTKKVDIFQKDYIFIPVNFRLHWSLIIICHPGEVVNFEDEELEVSLKVPCILHMDSIKGSHRGIENCIKCYLWEEWKQRSSNRAEDISTKFKSLRFLRLEVPQQQNSYDCGLFMLHYMELFMKQAPSSFNPLSNFISKDWFYPTEASLKRGRIKRLIIELAKSKSEQALSPNCNHELSPEDKDVNEEEESEDLEILNETCHGRSSTPLMNHGKLVLYDPSIAGAVLSPTKESNAKEEVKQQVGGKKESESESESLFMTCLDKSLNLLQLKERNQPEEEDVDVFVVEKKEDESDDDVFETCVVEDSDSDDVGGHLSCYRRKFASSSSSSVKCEEGSSSLQQQAPKRRHNAVSQAQKRLRRNPSTDLQIISLCE</sequence>
<keyword evidence="2" id="KW-0645">Protease</keyword>
<feature type="compositionally biased region" description="Polar residues" evidence="6">
    <location>
        <begin position="153"/>
        <end position="163"/>
    </location>
</feature>
<evidence type="ECO:0000256" key="6">
    <source>
        <dbReference type="SAM" id="MobiDB-lite"/>
    </source>
</evidence>
<feature type="region of interest" description="Disordered" evidence="6">
    <location>
        <begin position="555"/>
        <end position="575"/>
    </location>
</feature>
<reference evidence="8" key="1">
    <citation type="submission" date="2023-04" db="EMBL/GenBank/DDBJ databases">
        <authorList>
            <person name="Vijverberg K."/>
            <person name="Xiong W."/>
            <person name="Schranz E."/>
        </authorList>
    </citation>
    <scope>NUCLEOTIDE SEQUENCE</scope>
</reference>
<evidence type="ECO:0000313" key="8">
    <source>
        <dbReference type="EMBL" id="CAI9287021.1"/>
    </source>
</evidence>
<feature type="region of interest" description="Disordered" evidence="6">
    <location>
        <begin position="613"/>
        <end position="638"/>
    </location>
</feature>
<accession>A0AA36E8F4</accession>
<dbReference type="FunFam" id="3.30.310.130:FF:000006">
    <property type="entry name" value="Probable ubiquitin-like-specific protease 2B"/>
    <property type="match status" value="1"/>
</dbReference>
<dbReference type="SUPFAM" id="SSF54001">
    <property type="entry name" value="Cysteine proteinases"/>
    <property type="match status" value="1"/>
</dbReference>
<dbReference type="Proteomes" id="UP001177003">
    <property type="component" value="Chromosome 5"/>
</dbReference>
<dbReference type="InterPro" id="IPR003653">
    <property type="entry name" value="Peptidase_C48_C"/>
</dbReference>
<dbReference type="PANTHER" id="PTHR47764">
    <property type="entry name" value="UBIQUITIN-LIKE-SPECIFIC PROTEASE 2B-RELATED"/>
    <property type="match status" value="1"/>
</dbReference>
<keyword evidence="4" id="KW-0378">Hydrolase</keyword>
<evidence type="ECO:0000256" key="1">
    <source>
        <dbReference type="ARBA" id="ARBA00005234"/>
    </source>
</evidence>
<dbReference type="AlphaFoldDB" id="A0AA36E8F4"/>
<dbReference type="Gene3D" id="1.10.418.20">
    <property type="match status" value="1"/>
</dbReference>
<dbReference type="EMBL" id="OX465081">
    <property type="protein sequence ID" value="CAI9287021.1"/>
    <property type="molecule type" value="Genomic_DNA"/>
</dbReference>
<feature type="region of interest" description="Disordered" evidence="6">
    <location>
        <begin position="709"/>
        <end position="747"/>
    </location>
</feature>
<feature type="compositionally biased region" description="Polar residues" evidence="6">
    <location>
        <begin position="735"/>
        <end position="747"/>
    </location>
</feature>
<dbReference type="InterPro" id="IPR057375">
    <property type="entry name" value="ULP2A/B_PH"/>
</dbReference>
<keyword evidence="9" id="KW-1185">Reference proteome</keyword>
<comment type="function">
    <text evidence="5">Protease that catalyzes two essential functions in the SUMO pathway: processing of full-length SUMOs to their mature forms and deconjugation of SUMO from targeted proteins.</text>
</comment>
<protein>
    <recommendedName>
        <fullName evidence="7">Ubiquitin-like protease family profile domain-containing protein</fullName>
    </recommendedName>
</protein>
<evidence type="ECO:0000256" key="5">
    <source>
        <dbReference type="ARBA" id="ARBA00057729"/>
    </source>
</evidence>
<keyword evidence="3" id="KW-0833">Ubl conjugation pathway</keyword>
<dbReference type="InterPro" id="IPR038765">
    <property type="entry name" value="Papain-like_cys_pep_sf"/>
</dbReference>
<proteinExistence type="inferred from homology"/>
<dbReference type="PROSITE" id="PS50600">
    <property type="entry name" value="ULP_PROTEASE"/>
    <property type="match status" value="1"/>
</dbReference>
<name>A0AA36E8F4_LACSI</name>
<dbReference type="Gene3D" id="3.30.310.130">
    <property type="entry name" value="Ubiquitin-related"/>
    <property type="match status" value="1"/>
</dbReference>
<feature type="compositionally biased region" description="Basic and acidic residues" evidence="6">
    <location>
        <begin position="618"/>
        <end position="635"/>
    </location>
</feature>
<comment type="similarity">
    <text evidence="1">Belongs to the peptidase C48 family.</text>
</comment>
<feature type="compositionally biased region" description="Low complexity" evidence="6">
    <location>
        <begin position="709"/>
        <end position="723"/>
    </location>
</feature>